<protein>
    <submittedName>
        <fullName evidence="1">Uncharacterized protein</fullName>
    </submittedName>
</protein>
<dbReference type="AlphaFoldDB" id="A0A7J2S1G7"/>
<sequence length="71" mass="8130">MIPRSVAEKISSGEMKEDEFWFVALEFAKVVVEKARGMFKTKSMTTTSWNIIENFDLHPPHTGQNLNQTLS</sequence>
<dbReference type="Proteomes" id="UP000885936">
    <property type="component" value="Unassembled WGS sequence"/>
</dbReference>
<dbReference type="EMBL" id="DRIE01000093">
    <property type="protein sequence ID" value="HEC57298.1"/>
    <property type="molecule type" value="Genomic_DNA"/>
</dbReference>
<comment type="caution">
    <text evidence="1">The sequence shown here is derived from an EMBL/GenBank/DDBJ whole genome shotgun (WGS) entry which is preliminary data.</text>
</comment>
<evidence type="ECO:0000313" key="1">
    <source>
        <dbReference type="EMBL" id="HEC57298.1"/>
    </source>
</evidence>
<name>A0A7J2S1G7_9EURY</name>
<proteinExistence type="predicted"/>
<accession>A0A7J2S1G7</accession>
<gene>
    <name evidence="1" type="ORF">ENI32_05390</name>
</gene>
<reference evidence="1" key="1">
    <citation type="journal article" date="2020" name="mSystems">
        <title>Genome- and Community-Level Interaction Insights into Carbon Utilization and Element Cycling Functions of Hydrothermarchaeota in Hydrothermal Sediment.</title>
        <authorList>
            <person name="Zhou Z."/>
            <person name="Liu Y."/>
            <person name="Xu W."/>
            <person name="Pan J."/>
            <person name="Luo Z.H."/>
            <person name="Li M."/>
        </authorList>
    </citation>
    <scope>NUCLEOTIDE SEQUENCE [LARGE SCALE GENOMIC DNA]</scope>
    <source>
        <strain evidence="1">HyVt-386</strain>
    </source>
</reference>
<organism evidence="1">
    <name type="scientific">Candidatus Syntropharchaeum butanivorans</name>
    <dbReference type="NCBI Taxonomy" id="1839936"/>
    <lineage>
        <taxon>Archaea</taxon>
        <taxon>Methanobacteriati</taxon>
        <taxon>Methanobacteriota</taxon>
        <taxon>Stenosarchaea group</taxon>
        <taxon>Methanomicrobia</taxon>
        <taxon>Methanosarcinales</taxon>
        <taxon>ANME-2 cluster</taxon>
        <taxon>Candidatus Syntropharchaeum</taxon>
    </lineage>
</organism>